<organism evidence="1">
    <name type="scientific">viral metagenome</name>
    <dbReference type="NCBI Taxonomy" id="1070528"/>
    <lineage>
        <taxon>unclassified sequences</taxon>
        <taxon>metagenomes</taxon>
        <taxon>organismal metagenomes</taxon>
    </lineage>
</organism>
<accession>A0A6M3JGF1</accession>
<sequence length="73" mass="8424">MNNSQLREHAERLSIKAMVDCPRWCRHIPREKCTDCAFCASNSPLSEYVECAFGWAWKNDPLGISEKLHKDAK</sequence>
<gene>
    <name evidence="1" type="ORF">MM415A05590_0012</name>
</gene>
<name>A0A6M3JGF1_9ZZZZ</name>
<dbReference type="AlphaFoldDB" id="A0A6M3JGF1"/>
<proteinExistence type="predicted"/>
<protein>
    <submittedName>
        <fullName evidence="1">Uncharacterized protein</fullName>
    </submittedName>
</protein>
<reference evidence="1" key="1">
    <citation type="submission" date="2020-03" db="EMBL/GenBank/DDBJ databases">
        <title>The deep terrestrial virosphere.</title>
        <authorList>
            <person name="Holmfeldt K."/>
            <person name="Nilsson E."/>
            <person name="Simone D."/>
            <person name="Lopez-Fernandez M."/>
            <person name="Wu X."/>
            <person name="de Brujin I."/>
            <person name="Lundin D."/>
            <person name="Andersson A."/>
            <person name="Bertilsson S."/>
            <person name="Dopson M."/>
        </authorList>
    </citation>
    <scope>NUCLEOTIDE SEQUENCE</scope>
    <source>
        <strain evidence="1">MM415A05590</strain>
    </source>
</reference>
<evidence type="ECO:0000313" key="1">
    <source>
        <dbReference type="EMBL" id="QJA68860.1"/>
    </source>
</evidence>
<dbReference type="EMBL" id="MT141655">
    <property type="protein sequence ID" value="QJA68860.1"/>
    <property type="molecule type" value="Genomic_DNA"/>
</dbReference>